<dbReference type="PANTHER" id="PTHR34189:SF20">
    <property type="entry name" value="TRANSMEMBRANE PROTEIN"/>
    <property type="match status" value="1"/>
</dbReference>
<evidence type="ECO:0000313" key="3">
    <source>
        <dbReference type="EMBL" id="KAD3068273.1"/>
    </source>
</evidence>
<keyword evidence="2" id="KW-1133">Transmembrane helix</keyword>
<gene>
    <name evidence="3" type="ORF">E3N88_36153</name>
</gene>
<dbReference type="EMBL" id="SZYD01000017">
    <property type="protein sequence ID" value="KAD3068273.1"/>
    <property type="molecule type" value="Genomic_DNA"/>
</dbReference>
<dbReference type="OrthoDB" id="1191655at2759"/>
<accession>A0A5N6M5R3</accession>
<feature type="transmembrane region" description="Helical" evidence="2">
    <location>
        <begin position="47"/>
        <end position="69"/>
    </location>
</feature>
<dbReference type="PANTHER" id="PTHR34189">
    <property type="entry name" value="TRANSMEMBRANE PROTEIN"/>
    <property type="match status" value="1"/>
</dbReference>
<dbReference type="AlphaFoldDB" id="A0A5N6M5R3"/>
<feature type="region of interest" description="Disordered" evidence="1">
    <location>
        <begin position="194"/>
        <end position="214"/>
    </location>
</feature>
<name>A0A5N6M5R3_9ASTR</name>
<reference evidence="3 4" key="1">
    <citation type="submission" date="2019-05" db="EMBL/GenBank/DDBJ databases">
        <title>Mikania micrantha, genome provides insights into the molecular mechanism of rapid growth.</title>
        <authorList>
            <person name="Liu B."/>
        </authorList>
    </citation>
    <scope>NUCLEOTIDE SEQUENCE [LARGE SCALE GENOMIC DNA]</scope>
    <source>
        <strain evidence="3">NLD-2019</strain>
        <tissue evidence="3">Leaf</tissue>
    </source>
</reference>
<evidence type="ECO:0000256" key="2">
    <source>
        <dbReference type="SAM" id="Phobius"/>
    </source>
</evidence>
<evidence type="ECO:0000313" key="4">
    <source>
        <dbReference type="Proteomes" id="UP000326396"/>
    </source>
</evidence>
<protein>
    <submittedName>
        <fullName evidence="3">Uncharacterized protein</fullName>
    </submittedName>
</protein>
<keyword evidence="2" id="KW-0472">Membrane</keyword>
<keyword evidence="4" id="KW-1185">Reference proteome</keyword>
<organism evidence="3 4">
    <name type="scientific">Mikania micrantha</name>
    <name type="common">bitter vine</name>
    <dbReference type="NCBI Taxonomy" id="192012"/>
    <lineage>
        <taxon>Eukaryota</taxon>
        <taxon>Viridiplantae</taxon>
        <taxon>Streptophyta</taxon>
        <taxon>Embryophyta</taxon>
        <taxon>Tracheophyta</taxon>
        <taxon>Spermatophyta</taxon>
        <taxon>Magnoliopsida</taxon>
        <taxon>eudicotyledons</taxon>
        <taxon>Gunneridae</taxon>
        <taxon>Pentapetalae</taxon>
        <taxon>asterids</taxon>
        <taxon>campanulids</taxon>
        <taxon>Asterales</taxon>
        <taxon>Asteraceae</taxon>
        <taxon>Asteroideae</taxon>
        <taxon>Heliantheae alliance</taxon>
        <taxon>Eupatorieae</taxon>
        <taxon>Mikania</taxon>
    </lineage>
</organism>
<evidence type="ECO:0000256" key="1">
    <source>
        <dbReference type="SAM" id="MobiDB-lite"/>
    </source>
</evidence>
<proteinExistence type="predicted"/>
<dbReference type="Proteomes" id="UP000326396">
    <property type="component" value="Linkage Group LG7"/>
</dbReference>
<keyword evidence="2" id="KW-0812">Transmembrane</keyword>
<comment type="caution">
    <text evidence="3">The sequence shown here is derived from an EMBL/GenBank/DDBJ whole genome shotgun (WGS) entry which is preliminary data.</text>
</comment>
<sequence length="237" mass="25951">MSKQSRRKRWMSVADITGDLPIYNPASAAGQKESQSWRSRSEMSYKLIHLIPVVVIVCFFILWCFSSPVDLETKDGRTTLVPRTKNKKSLQRNESADLDLTVLTLGGPPDGFLSVSDGPYALLPLPNQPNVSLLDSHDHSASSTDSHVQNASLLVSHGLKAPFSDNNEPNKLSVDLHESNAPISDDAKLLLPGSDEPRLLYPGKSNNTAPQASGKGKDLSLFFPISVVWETLTARLF</sequence>